<keyword evidence="2" id="KW-1185">Reference proteome</keyword>
<proteinExistence type="predicted"/>
<protein>
    <submittedName>
        <fullName evidence="1">Uncharacterized protein</fullName>
    </submittedName>
</protein>
<dbReference type="EMBL" id="MNCJ02000320">
    <property type="protein sequence ID" value="KAF5806319.1"/>
    <property type="molecule type" value="Genomic_DNA"/>
</dbReference>
<evidence type="ECO:0000313" key="1">
    <source>
        <dbReference type="EMBL" id="KAF5806319.1"/>
    </source>
</evidence>
<organism evidence="1 2">
    <name type="scientific">Helianthus annuus</name>
    <name type="common">Common sunflower</name>
    <dbReference type="NCBI Taxonomy" id="4232"/>
    <lineage>
        <taxon>Eukaryota</taxon>
        <taxon>Viridiplantae</taxon>
        <taxon>Streptophyta</taxon>
        <taxon>Embryophyta</taxon>
        <taxon>Tracheophyta</taxon>
        <taxon>Spermatophyta</taxon>
        <taxon>Magnoliopsida</taxon>
        <taxon>eudicotyledons</taxon>
        <taxon>Gunneridae</taxon>
        <taxon>Pentapetalae</taxon>
        <taxon>asterids</taxon>
        <taxon>campanulids</taxon>
        <taxon>Asterales</taxon>
        <taxon>Asteraceae</taxon>
        <taxon>Asteroideae</taxon>
        <taxon>Heliantheae alliance</taxon>
        <taxon>Heliantheae</taxon>
        <taxon>Helianthus</taxon>
    </lineage>
</organism>
<reference evidence="1" key="1">
    <citation type="journal article" date="2017" name="Nature">
        <title>The sunflower genome provides insights into oil metabolism, flowering and Asterid evolution.</title>
        <authorList>
            <person name="Badouin H."/>
            <person name="Gouzy J."/>
            <person name="Grassa C.J."/>
            <person name="Murat F."/>
            <person name="Staton S.E."/>
            <person name="Cottret L."/>
            <person name="Lelandais-Briere C."/>
            <person name="Owens G.L."/>
            <person name="Carrere S."/>
            <person name="Mayjonade B."/>
            <person name="Legrand L."/>
            <person name="Gill N."/>
            <person name="Kane N.C."/>
            <person name="Bowers J.E."/>
            <person name="Hubner S."/>
            <person name="Bellec A."/>
            <person name="Berard A."/>
            <person name="Berges H."/>
            <person name="Blanchet N."/>
            <person name="Boniface M.C."/>
            <person name="Brunel D."/>
            <person name="Catrice O."/>
            <person name="Chaidir N."/>
            <person name="Claudel C."/>
            <person name="Donnadieu C."/>
            <person name="Faraut T."/>
            <person name="Fievet G."/>
            <person name="Helmstetter N."/>
            <person name="King M."/>
            <person name="Knapp S.J."/>
            <person name="Lai Z."/>
            <person name="Le Paslier M.C."/>
            <person name="Lippi Y."/>
            <person name="Lorenzon L."/>
            <person name="Mandel J.R."/>
            <person name="Marage G."/>
            <person name="Marchand G."/>
            <person name="Marquand E."/>
            <person name="Bret-Mestries E."/>
            <person name="Morien E."/>
            <person name="Nambeesan S."/>
            <person name="Nguyen T."/>
            <person name="Pegot-Espagnet P."/>
            <person name="Pouilly N."/>
            <person name="Raftis F."/>
            <person name="Sallet E."/>
            <person name="Schiex T."/>
            <person name="Thomas J."/>
            <person name="Vandecasteele C."/>
            <person name="Vares D."/>
            <person name="Vear F."/>
            <person name="Vautrin S."/>
            <person name="Crespi M."/>
            <person name="Mangin B."/>
            <person name="Burke J.M."/>
            <person name="Salse J."/>
            <person name="Munos S."/>
            <person name="Vincourt P."/>
            <person name="Rieseberg L.H."/>
            <person name="Langlade N.B."/>
        </authorList>
    </citation>
    <scope>NUCLEOTIDE SEQUENCE</scope>
    <source>
        <tissue evidence="1">Leaves</tissue>
    </source>
</reference>
<reference evidence="1" key="2">
    <citation type="submission" date="2020-06" db="EMBL/GenBank/DDBJ databases">
        <title>Helianthus annuus Genome sequencing and assembly Release 2.</title>
        <authorList>
            <person name="Gouzy J."/>
            <person name="Langlade N."/>
            <person name="Munos S."/>
        </authorList>
    </citation>
    <scope>NUCLEOTIDE SEQUENCE</scope>
    <source>
        <tissue evidence="1">Leaves</tissue>
    </source>
</reference>
<dbReference type="Gramene" id="mRNA:HanXRQr2_Chr05g0219991">
    <property type="protein sequence ID" value="CDS:HanXRQr2_Chr05g0219991.1"/>
    <property type="gene ID" value="HanXRQr2_Chr05g0219991"/>
</dbReference>
<sequence length="56" mass="6638">MKIAKTIAKKRCTKMIHLRRDIFLKVQMKRVIIRTIIIEIGVKSVDWVWDFAGLEP</sequence>
<evidence type="ECO:0000313" key="2">
    <source>
        <dbReference type="Proteomes" id="UP000215914"/>
    </source>
</evidence>
<name>A0A9K3J002_HELAN</name>
<accession>A0A9K3J002</accession>
<comment type="caution">
    <text evidence="1">The sequence shown here is derived from an EMBL/GenBank/DDBJ whole genome shotgun (WGS) entry which is preliminary data.</text>
</comment>
<gene>
    <name evidence="1" type="ORF">HanXRQr2_Chr05g0219991</name>
</gene>
<dbReference type="Proteomes" id="UP000215914">
    <property type="component" value="Unassembled WGS sequence"/>
</dbReference>
<dbReference type="AlphaFoldDB" id="A0A9K3J002"/>